<dbReference type="AlphaFoldDB" id="A4F6N6"/>
<dbReference type="InterPro" id="IPR012338">
    <property type="entry name" value="Beta-lactam/transpept-like"/>
</dbReference>
<feature type="domain" description="Beta-lactamase-related" evidence="3">
    <location>
        <begin position="73"/>
        <end position="404"/>
    </location>
</feature>
<dbReference type="InterPro" id="IPR050789">
    <property type="entry name" value="Diverse_Enzym_Activities"/>
</dbReference>
<accession>A4F6N6</accession>
<evidence type="ECO:0000256" key="2">
    <source>
        <dbReference type="SAM" id="MobiDB-lite"/>
    </source>
</evidence>
<dbReference type="Gene3D" id="3.40.710.10">
    <property type="entry name" value="DD-peptidase/beta-lactamase superfamily"/>
    <property type="match status" value="1"/>
</dbReference>
<dbReference type="GO" id="GO:0016787">
    <property type="term" value="F:hydrolase activity"/>
    <property type="evidence" value="ECO:0007669"/>
    <property type="project" value="UniProtKB-KW"/>
</dbReference>
<dbReference type="STRING" id="405948.SACE_0361"/>
<sequence length="569" mass="60361">MSVAALTAGSASASPVGGGRFDRPWEGFAPASTELRDGDPSDAGLRSKPIDQAVGQIEAWTETVPGREHPMYAGAVGLVVHNGVVVSRSEAGYEVRYADGQGTELPADQWEPVDRDTIFDVASISKLFTSIAVLQQVEAGAVDLDSPVARYLPEFGANGKQTITVRQLLTHTSGLPAEVKLWTLPPQDRIPTVMALQPKSPPGTAYTYSDPNMITLGVLVERVTGDRLDEVVAEGITEPLGMRDTGYNPDRGELRRIAATEFQADPPRGMVRGQAHDENAWSLGGVAGQAGVFSTADDLAILGQTLLNGGAYAGERILGEHSVEQMLTNFNSAFPGNSHGLGFELDQRWYMAGLSGPHTAGHTGYTGTSLVIDPASRSIVVLLTNRVHPSRSWGSNNPARQALAQGLAEAMSVRPVRGSKSWFAPPQGPATLTTDSLGSVTGAAQVTFDAFVDTQMDGDGVDALAVEASGDEGATWQPVPLTATGPGAPEGPQQSLAGAGHRSWWRVQGSVPESSKPLRLRWRYAPDDQYVGRGVNIDGISVADRAGVLLDGERDDERLTPEGWFQTPR</sequence>
<dbReference type="KEGG" id="sen:SACE_0361"/>
<dbReference type="eggNOG" id="COG1680">
    <property type="taxonomic scope" value="Bacteria"/>
</dbReference>
<keyword evidence="5" id="KW-1185">Reference proteome</keyword>
<dbReference type="Pfam" id="PF00144">
    <property type="entry name" value="Beta-lactamase"/>
    <property type="match status" value="1"/>
</dbReference>
<dbReference type="EMBL" id="AM420293">
    <property type="protein sequence ID" value="CAL99710.1"/>
    <property type="molecule type" value="Genomic_DNA"/>
</dbReference>
<dbReference type="SUPFAM" id="SSF56601">
    <property type="entry name" value="beta-lactamase/transpeptidase-like"/>
    <property type="match status" value="1"/>
</dbReference>
<keyword evidence="1" id="KW-0378">Hydrolase</keyword>
<dbReference type="PANTHER" id="PTHR43283">
    <property type="entry name" value="BETA-LACTAMASE-RELATED"/>
    <property type="match status" value="1"/>
</dbReference>
<feature type="region of interest" description="Disordered" evidence="2">
    <location>
        <begin position="1"/>
        <end position="47"/>
    </location>
</feature>
<dbReference type="HOGENOM" id="CLU_020027_1_3_11"/>
<feature type="region of interest" description="Disordered" evidence="2">
    <location>
        <begin position="481"/>
        <end position="501"/>
    </location>
</feature>
<protein>
    <submittedName>
        <fullName evidence="4">Beta-lactamase</fullName>
    </submittedName>
</protein>
<evidence type="ECO:0000313" key="4">
    <source>
        <dbReference type="EMBL" id="CAL99710.1"/>
    </source>
</evidence>
<gene>
    <name evidence="4" type="primary">blaA1</name>
    <name evidence="4" type="ordered locus">SACE_0361</name>
</gene>
<dbReference type="Proteomes" id="UP000006728">
    <property type="component" value="Chromosome"/>
</dbReference>
<organism evidence="4 5">
    <name type="scientific">Saccharopolyspora erythraea (strain ATCC 11635 / DSM 40517 / JCM 4748 / NBRC 13426 / NCIMB 8594 / NRRL 2338)</name>
    <dbReference type="NCBI Taxonomy" id="405948"/>
    <lineage>
        <taxon>Bacteria</taxon>
        <taxon>Bacillati</taxon>
        <taxon>Actinomycetota</taxon>
        <taxon>Actinomycetes</taxon>
        <taxon>Pseudonocardiales</taxon>
        <taxon>Pseudonocardiaceae</taxon>
        <taxon>Saccharopolyspora</taxon>
    </lineage>
</organism>
<name>A4F6N6_SACEN</name>
<dbReference type="Gene3D" id="2.60.120.260">
    <property type="entry name" value="Galactose-binding domain-like"/>
    <property type="match status" value="1"/>
</dbReference>
<evidence type="ECO:0000259" key="3">
    <source>
        <dbReference type="Pfam" id="PF00144"/>
    </source>
</evidence>
<evidence type="ECO:0000313" key="5">
    <source>
        <dbReference type="Proteomes" id="UP000006728"/>
    </source>
</evidence>
<dbReference type="PANTHER" id="PTHR43283:SF11">
    <property type="entry name" value="BETA-LACTAMASE-RELATED DOMAIN-CONTAINING PROTEIN"/>
    <property type="match status" value="1"/>
</dbReference>
<evidence type="ECO:0000256" key="1">
    <source>
        <dbReference type="ARBA" id="ARBA00022801"/>
    </source>
</evidence>
<dbReference type="InterPro" id="IPR001466">
    <property type="entry name" value="Beta-lactam-related"/>
</dbReference>
<reference evidence="4 5" key="1">
    <citation type="journal article" date="2007" name="Nat. Biotechnol.">
        <title>Complete genome sequence of the erythromycin-producing bacterium Saccharopolyspora erythraea NRRL23338.</title>
        <authorList>
            <person name="Oliynyk M."/>
            <person name="Samborskyy M."/>
            <person name="Lester J.B."/>
            <person name="Mironenko T."/>
            <person name="Scott N."/>
            <person name="Dickens S."/>
            <person name="Haydock S.F."/>
            <person name="Leadlay P.F."/>
        </authorList>
    </citation>
    <scope>NUCLEOTIDE SEQUENCE [LARGE SCALE GENOMIC DNA]</scope>
    <source>
        <strain evidence="5">ATCC 11635 / DSM 40517 / JCM 4748 / NBRC 13426 / NCIMB 8594 / NRRL 2338</strain>
    </source>
</reference>
<proteinExistence type="predicted"/>